<name>A0AAD5MR18_PARTN</name>
<reference evidence="2" key="1">
    <citation type="submission" date="2021-06" db="EMBL/GenBank/DDBJ databases">
        <title>Parelaphostrongylus tenuis whole genome reference sequence.</title>
        <authorList>
            <person name="Garwood T.J."/>
            <person name="Larsen P.A."/>
            <person name="Fountain-Jones N.M."/>
            <person name="Garbe J.R."/>
            <person name="Macchietto M.G."/>
            <person name="Kania S.A."/>
            <person name="Gerhold R.W."/>
            <person name="Richards J.E."/>
            <person name="Wolf T.M."/>
        </authorList>
    </citation>
    <scope>NUCLEOTIDE SEQUENCE</scope>
    <source>
        <strain evidence="2">MNPRO001-30</strain>
        <tissue evidence="2">Meninges</tissue>
    </source>
</reference>
<keyword evidence="3" id="KW-1185">Reference proteome</keyword>
<organism evidence="2 3">
    <name type="scientific">Parelaphostrongylus tenuis</name>
    <name type="common">Meningeal worm</name>
    <dbReference type="NCBI Taxonomy" id="148309"/>
    <lineage>
        <taxon>Eukaryota</taxon>
        <taxon>Metazoa</taxon>
        <taxon>Ecdysozoa</taxon>
        <taxon>Nematoda</taxon>
        <taxon>Chromadorea</taxon>
        <taxon>Rhabditida</taxon>
        <taxon>Rhabditina</taxon>
        <taxon>Rhabditomorpha</taxon>
        <taxon>Strongyloidea</taxon>
        <taxon>Metastrongylidae</taxon>
        <taxon>Parelaphostrongylus</taxon>
    </lineage>
</organism>
<proteinExistence type="predicted"/>
<evidence type="ECO:0000256" key="1">
    <source>
        <dbReference type="SAM" id="MobiDB-lite"/>
    </source>
</evidence>
<accession>A0AAD5MR18</accession>
<gene>
    <name evidence="2" type="ORF">KIN20_019098</name>
</gene>
<feature type="region of interest" description="Disordered" evidence="1">
    <location>
        <begin position="1"/>
        <end position="21"/>
    </location>
</feature>
<sequence>MISTKRTPTLRSTSQMSQKRMRKKTASLQIMYLQRANFALEGPEVDIARHLHDRRATKTSSLLDPAIATHLLVAGNAIERKCQADELSGTPIANRKRNLNAVDGSADGPKTRTGRPLREAVAKSKATLLDVSDDDVDGNEDNENGLNDPDKLAKKGRFL</sequence>
<dbReference type="EMBL" id="JAHQIW010003794">
    <property type="protein sequence ID" value="KAJ1360183.1"/>
    <property type="molecule type" value="Genomic_DNA"/>
</dbReference>
<protein>
    <submittedName>
        <fullName evidence="2">Uncharacterized protein</fullName>
    </submittedName>
</protein>
<comment type="caution">
    <text evidence="2">The sequence shown here is derived from an EMBL/GenBank/DDBJ whole genome shotgun (WGS) entry which is preliminary data.</text>
</comment>
<dbReference type="Proteomes" id="UP001196413">
    <property type="component" value="Unassembled WGS sequence"/>
</dbReference>
<feature type="compositionally biased region" description="Acidic residues" evidence="1">
    <location>
        <begin position="131"/>
        <end position="143"/>
    </location>
</feature>
<feature type="region of interest" description="Disordered" evidence="1">
    <location>
        <begin position="95"/>
        <end position="159"/>
    </location>
</feature>
<dbReference type="AlphaFoldDB" id="A0AAD5MR18"/>
<feature type="compositionally biased region" description="Polar residues" evidence="1">
    <location>
        <begin position="1"/>
        <end position="18"/>
    </location>
</feature>
<evidence type="ECO:0000313" key="2">
    <source>
        <dbReference type="EMBL" id="KAJ1360183.1"/>
    </source>
</evidence>
<evidence type="ECO:0000313" key="3">
    <source>
        <dbReference type="Proteomes" id="UP001196413"/>
    </source>
</evidence>